<dbReference type="Proteomes" id="UP001549691">
    <property type="component" value="Unassembled WGS sequence"/>
</dbReference>
<evidence type="ECO:0000256" key="13">
    <source>
        <dbReference type="SAM" id="Phobius"/>
    </source>
</evidence>
<dbReference type="SUPFAM" id="SSF81343">
    <property type="entry name" value="Fumarate reductase respiratory complex transmembrane subunits"/>
    <property type="match status" value="1"/>
</dbReference>
<dbReference type="PANTHER" id="PTHR10978:SF5">
    <property type="entry name" value="SUCCINATE DEHYDROGENASE CYTOCHROME B560 SUBUNIT, MITOCHONDRIAL"/>
    <property type="match status" value="1"/>
</dbReference>
<evidence type="ECO:0000256" key="6">
    <source>
        <dbReference type="ARBA" id="ARBA00022617"/>
    </source>
</evidence>
<evidence type="ECO:0000256" key="4">
    <source>
        <dbReference type="ARBA" id="ARBA00007244"/>
    </source>
</evidence>
<comment type="function">
    <text evidence="2">Membrane-anchoring subunit of succinate dehydrogenase (SDH).</text>
</comment>
<feature type="transmembrane region" description="Helical" evidence="13">
    <location>
        <begin position="21"/>
        <end position="49"/>
    </location>
</feature>
<comment type="caution">
    <text evidence="14">The sequence shown here is derived from an EMBL/GenBank/DDBJ whole genome shotgun (WGS) entry which is preliminary data.</text>
</comment>
<evidence type="ECO:0000256" key="5">
    <source>
        <dbReference type="ARBA" id="ARBA00020076"/>
    </source>
</evidence>
<dbReference type="Gene3D" id="1.20.1300.10">
    <property type="entry name" value="Fumarate reductase/succinate dehydrogenase, transmembrane subunit"/>
    <property type="match status" value="1"/>
</dbReference>
<evidence type="ECO:0000313" key="14">
    <source>
        <dbReference type="EMBL" id="MET7014534.1"/>
    </source>
</evidence>
<protein>
    <recommendedName>
        <fullName evidence="5">Succinate dehydrogenase cytochrome b556 subunit</fullName>
    </recommendedName>
</protein>
<dbReference type="NCBIfam" id="TIGR02970">
    <property type="entry name" value="succ_dehyd_cytB"/>
    <property type="match status" value="1"/>
</dbReference>
<dbReference type="Pfam" id="PF01127">
    <property type="entry name" value="Sdh_cyt"/>
    <property type="match status" value="1"/>
</dbReference>
<evidence type="ECO:0000256" key="2">
    <source>
        <dbReference type="ARBA" id="ARBA00004050"/>
    </source>
</evidence>
<evidence type="ECO:0000256" key="10">
    <source>
        <dbReference type="ARBA" id="ARBA00023004"/>
    </source>
</evidence>
<feature type="transmembrane region" description="Helical" evidence="13">
    <location>
        <begin position="111"/>
        <end position="132"/>
    </location>
</feature>
<dbReference type="InterPro" id="IPR014314">
    <property type="entry name" value="Succ_DH_cytb556"/>
</dbReference>
<evidence type="ECO:0000256" key="9">
    <source>
        <dbReference type="ARBA" id="ARBA00022989"/>
    </source>
</evidence>
<keyword evidence="10" id="KW-0408">Iron</keyword>
<comment type="subunit">
    <text evidence="12">Part of an enzyme complex containing four subunits: a flavoprotein, an iron-sulfur protein, plus two membrane-anchoring proteins, SdhC and SdhD. The complex can form homotrimers.</text>
</comment>
<evidence type="ECO:0000256" key="1">
    <source>
        <dbReference type="ARBA" id="ARBA00001971"/>
    </source>
</evidence>
<comment type="similarity">
    <text evidence="4">Belongs to the cytochrome b560 family.</text>
</comment>
<evidence type="ECO:0000256" key="11">
    <source>
        <dbReference type="ARBA" id="ARBA00023136"/>
    </source>
</evidence>
<organism evidence="14 15">
    <name type="scientific">Uliginosibacterium flavum</name>
    <dbReference type="NCBI Taxonomy" id="1396831"/>
    <lineage>
        <taxon>Bacteria</taxon>
        <taxon>Pseudomonadati</taxon>
        <taxon>Pseudomonadota</taxon>
        <taxon>Betaproteobacteria</taxon>
        <taxon>Rhodocyclales</taxon>
        <taxon>Zoogloeaceae</taxon>
        <taxon>Uliginosibacterium</taxon>
    </lineage>
</organism>
<proteinExistence type="inferred from homology"/>
<keyword evidence="7 13" id="KW-0812">Transmembrane</keyword>
<comment type="cofactor">
    <cofactor evidence="1">
        <name>heme</name>
        <dbReference type="ChEBI" id="CHEBI:30413"/>
    </cofactor>
</comment>
<dbReference type="PIRSF" id="PIRSF000178">
    <property type="entry name" value="SDH_cyt_b560"/>
    <property type="match status" value="1"/>
</dbReference>
<sequence>MAEATVKKERPKHLNLMQIRLPLPGFVSILHRVSGVGLFLSLAGLIWLLGASLGTPEQLECYRATMAFSVLGLPVVKLFLLGLLWAYLHHFCAGIRFLLLDMHIGIELTPARASAVAVLLVSLSLTALLGVLTW</sequence>
<keyword evidence="9 13" id="KW-1133">Transmembrane helix</keyword>
<evidence type="ECO:0000256" key="3">
    <source>
        <dbReference type="ARBA" id="ARBA00004370"/>
    </source>
</evidence>
<keyword evidence="15" id="KW-1185">Reference proteome</keyword>
<dbReference type="InterPro" id="IPR034804">
    <property type="entry name" value="SQR/QFR_C/D"/>
</dbReference>
<dbReference type="CDD" id="cd03499">
    <property type="entry name" value="SQR_TypeC_SdhC"/>
    <property type="match status" value="1"/>
</dbReference>
<comment type="subcellular location">
    <subcellularLocation>
        <location evidence="3">Membrane</location>
    </subcellularLocation>
</comment>
<dbReference type="PANTHER" id="PTHR10978">
    <property type="entry name" value="SUCCINATE DEHYDROGENASE CYTOCHROME B560 SUBUNIT"/>
    <property type="match status" value="1"/>
</dbReference>
<gene>
    <name evidence="14" type="primary">sdhC</name>
    <name evidence="14" type="ORF">ABXR19_10070</name>
</gene>
<evidence type="ECO:0000256" key="7">
    <source>
        <dbReference type="ARBA" id="ARBA00022692"/>
    </source>
</evidence>
<keyword evidence="8" id="KW-0479">Metal-binding</keyword>
<evidence type="ECO:0000313" key="15">
    <source>
        <dbReference type="Proteomes" id="UP001549691"/>
    </source>
</evidence>
<dbReference type="EMBL" id="JBEWZI010000009">
    <property type="protein sequence ID" value="MET7014534.1"/>
    <property type="molecule type" value="Genomic_DNA"/>
</dbReference>
<evidence type="ECO:0000256" key="12">
    <source>
        <dbReference type="ARBA" id="ARBA00025912"/>
    </source>
</evidence>
<name>A0ABV2TKU1_9RHOO</name>
<keyword evidence="11 13" id="KW-0472">Membrane</keyword>
<dbReference type="RefSeq" id="WP_354600995.1">
    <property type="nucleotide sequence ID" value="NZ_JBEWZI010000009.1"/>
</dbReference>
<keyword evidence="6" id="KW-0349">Heme</keyword>
<accession>A0ABV2TKU1</accession>
<dbReference type="InterPro" id="IPR000701">
    <property type="entry name" value="SuccDH_FuR_B_TM-su"/>
</dbReference>
<reference evidence="14 15" key="1">
    <citation type="submission" date="2024-07" db="EMBL/GenBank/DDBJ databases">
        <title>Uliginosibacterium flavum JJ3220;KACC:17644.</title>
        <authorList>
            <person name="Kim M.K."/>
        </authorList>
    </citation>
    <scope>NUCLEOTIDE SEQUENCE [LARGE SCALE GENOMIC DNA]</scope>
    <source>
        <strain evidence="14 15">KACC:17644</strain>
    </source>
</reference>
<evidence type="ECO:0000256" key="8">
    <source>
        <dbReference type="ARBA" id="ARBA00022723"/>
    </source>
</evidence>